<feature type="transmembrane region" description="Helical" evidence="5">
    <location>
        <begin position="144"/>
        <end position="167"/>
    </location>
</feature>
<dbReference type="Proteomes" id="UP000261480">
    <property type="component" value="Unplaced"/>
</dbReference>
<evidence type="ECO:0000313" key="8">
    <source>
        <dbReference type="Proteomes" id="UP000261480"/>
    </source>
</evidence>
<accession>A0A3B3XQM5</accession>
<evidence type="ECO:0000313" key="7">
    <source>
        <dbReference type="Ensembl" id="ENSPMEP00000017250.1"/>
    </source>
</evidence>
<dbReference type="STRING" id="48701.ENSPMEP00000015167"/>
<keyword evidence="5" id="KW-1133">Transmembrane helix</keyword>
<dbReference type="Pfam" id="PF00412">
    <property type="entry name" value="LIM"/>
    <property type="match status" value="1"/>
</dbReference>
<dbReference type="Ensembl" id="ENSPMET00000026065.1">
    <property type="protein sequence ID" value="ENSPMEP00000017250.1"/>
    <property type="gene ID" value="ENSPMEG00000020061.1"/>
</dbReference>
<reference evidence="7" key="1">
    <citation type="submission" date="2025-05" db="UniProtKB">
        <authorList>
            <consortium name="Ensembl"/>
        </authorList>
    </citation>
    <scope>IDENTIFICATION</scope>
</reference>
<keyword evidence="8" id="KW-1185">Reference proteome</keyword>
<keyword evidence="3 4" id="KW-0440">LIM domain</keyword>
<evidence type="ECO:0000256" key="1">
    <source>
        <dbReference type="ARBA" id="ARBA00022723"/>
    </source>
</evidence>
<protein>
    <recommendedName>
        <fullName evidence="6">LIM zinc-binding domain-containing protein</fullName>
    </recommendedName>
</protein>
<dbReference type="FunFam" id="2.10.110.10:FF:000002">
    <property type="entry name" value="LIM domain and actin-binding 1"/>
    <property type="match status" value="1"/>
</dbReference>
<name>A0A3B3XQM5_9TELE</name>
<dbReference type="PROSITE" id="PS00478">
    <property type="entry name" value="LIM_DOMAIN_1"/>
    <property type="match status" value="1"/>
</dbReference>
<proteinExistence type="predicted"/>
<evidence type="ECO:0000256" key="5">
    <source>
        <dbReference type="SAM" id="Phobius"/>
    </source>
</evidence>
<feature type="domain" description="LIM zinc-binding" evidence="6">
    <location>
        <begin position="25"/>
        <end position="85"/>
    </location>
</feature>
<sequence length="173" mass="19503">MKIHTSASDSSPLTRSASVRVNKTTKCAACQKTVYPLEKLVVGEHTYHKNCFACSHCSTKLNLWNYASLHGKIYCKPHYNQLFKAKGNYDEGFGHLLALRLILTPENLVQLSSSLRDQTAGSTVLSLPSFYINTASFHFSVLNFYFFFSFSLNVLFALNVFFAEYLADRPHTA</sequence>
<keyword evidence="5" id="KW-0812">Transmembrane</keyword>
<organism evidence="7 8">
    <name type="scientific">Poecilia mexicana</name>
    <dbReference type="NCBI Taxonomy" id="48701"/>
    <lineage>
        <taxon>Eukaryota</taxon>
        <taxon>Metazoa</taxon>
        <taxon>Chordata</taxon>
        <taxon>Craniata</taxon>
        <taxon>Vertebrata</taxon>
        <taxon>Euteleostomi</taxon>
        <taxon>Actinopterygii</taxon>
        <taxon>Neopterygii</taxon>
        <taxon>Teleostei</taxon>
        <taxon>Neoteleostei</taxon>
        <taxon>Acanthomorphata</taxon>
        <taxon>Ovalentaria</taxon>
        <taxon>Atherinomorphae</taxon>
        <taxon>Cyprinodontiformes</taxon>
        <taxon>Poeciliidae</taxon>
        <taxon>Poeciliinae</taxon>
        <taxon>Poecilia</taxon>
    </lineage>
</organism>
<keyword evidence="1 4" id="KW-0479">Metal-binding</keyword>
<dbReference type="SUPFAM" id="SSF57716">
    <property type="entry name" value="Glucocorticoid receptor-like (DNA-binding domain)"/>
    <property type="match status" value="2"/>
</dbReference>
<dbReference type="GO" id="GO:0046872">
    <property type="term" value="F:metal ion binding"/>
    <property type="evidence" value="ECO:0007669"/>
    <property type="project" value="UniProtKB-KW"/>
</dbReference>
<evidence type="ECO:0000256" key="2">
    <source>
        <dbReference type="ARBA" id="ARBA00022833"/>
    </source>
</evidence>
<dbReference type="Gene3D" id="2.10.110.10">
    <property type="entry name" value="Cysteine Rich Protein"/>
    <property type="match status" value="1"/>
</dbReference>
<dbReference type="PANTHER" id="PTHR24206">
    <property type="entry name" value="OS06G0237300 PROTEIN"/>
    <property type="match status" value="1"/>
</dbReference>
<keyword evidence="5" id="KW-0472">Membrane</keyword>
<dbReference type="Ensembl" id="ENSPMET00000023369.1">
    <property type="protein sequence ID" value="ENSPMEP00000015167.1"/>
    <property type="gene ID" value="ENSPMEG00000017673.1"/>
</dbReference>
<evidence type="ECO:0000259" key="6">
    <source>
        <dbReference type="PROSITE" id="PS50023"/>
    </source>
</evidence>
<evidence type="ECO:0000256" key="4">
    <source>
        <dbReference type="PROSITE-ProRule" id="PRU00125"/>
    </source>
</evidence>
<keyword evidence="2 4" id="KW-0862">Zinc</keyword>
<dbReference type="AlphaFoldDB" id="A0A3B3XQM5"/>
<dbReference type="SMART" id="SM00132">
    <property type="entry name" value="LIM"/>
    <property type="match status" value="1"/>
</dbReference>
<evidence type="ECO:0000256" key="3">
    <source>
        <dbReference type="ARBA" id="ARBA00023038"/>
    </source>
</evidence>
<dbReference type="PROSITE" id="PS50023">
    <property type="entry name" value="LIM_DOMAIN_2"/>
    <property type="match status" value="1"/>
</dbReference>
<dbReference type="InterPro" id="IPR001781">
    <property type="entry name" value="Znf_LIM"/>
</dbReference>
<dbReference type="CDD" id="cd09358">
    <property type="entry name" value="LIM_Mical_like"/>
    <property type="match status" value="1"/>
</dbReference>